<evidence type="ECO:0000256" key="7">
    <source>
        <dbReference type="ARBA" id="ARBA00023288"/>
    </source>
</evidence>
<evidence type="ECO:0000259" key="9">
    <source>
        <dbReference type="Pfam" id="PF01514"/>
    </source>
</evidence>
<evidence type="ECO:0000256" key="5">
    <source>
        <dbReference type="ARBA" id="ARBA00023139"/>
    </source>
</evidence>
<dbReference type="Proteomes" id="UP000324324">
    <property type="component" value="Unassembled WGS sequence"/>
</dbReference>
<dbReference type="Gene3D" id="3.30.70.1530">
    <property type="entry name" value="Hypothetical protein rpa1041"/>
    <property type="match status" value="1"/>
</dbReference>
<evidence type="ECO:0000256" key="2">
    <source>
        <dbReference type="ARBA" id="ARBA00009509"/>
    </source>
</evidence>
<keyword evidence="3 8" id="KW-0732">Signal</keyword>
<evidence type="ECO:0000256" key="3">
    <source>
        <dbReference type="ARBA" id="ARBA00022729"/>
    </source>
</evidence>
<feature type="domain" description="Flagellar M-ring N-terminal" evidence="9">
    <location>
        <begin position="38"/>
        <end position="201"/>
    </location>
</feature>
<dbReference type="AlphaFoldDB" id="A0A5M8AHK4"/>
<organism evidence="10 11">
    <name type="scientific">Cupriavidus cauae</name>
    <dbReference type="NCBI Taxonomy" id="2608999"/>
    <lineage>
        <taxon>Bacteria</taxon>
        <taxon>Pseudomonadati</taxon>
        <taxon>Pseudomonadota</taxon>
        <taxon>Betaproteobacteria</taxon>
        <taxon>Burkholderiales</taxon>
        <taxon>Burkholderiaceae</taxon>
        <taxon>Cupriavidus</taxon>
    </lineage>
</organism>
<dbReference type="PRINTS" id="PR01338">
    <property type="entry name" value="TYPE3OMKPROT"/>
</dbReference>
<dbReference type="InterPro" id="IPR045851">
    <property type="entry name" value="AMP-bd_C_sf"/>
</dbReference>
<evidence type="ECO:0000256" key="1">
    <source>
        <dbReference type="ARBA" id="ARBA00004459"/>
    </source>
</evidence>
<keyword evidence="7 8" id="KW-0449">Lipoprotein</keyword>
<keyword evidence="8" id="KW-1133">Transmembrane helix</keyword>
<evidence type="ECO:0000313" key="11">
    <source>
        <dbReference type="Proteomes" id="UP000324324"/>
    </source>
</evidence>
<dbReference type="EMBL" id="VWRN01000035">
    <property type="protein sequence ID" value="KAA6123188.1"/>
    <property type="molecule type" value="Genomic_DNA"/>
</dbReference>
<dbReference type="GO" id="GO:0009306">
    <property type="term" value="P:protein secretion"/>
    <property type="evidence" value="ECO:0007669"/>
    <property type="project" value="InterPro"/>
</dbReference>
<keyword evidence="11" id="KW-1185">Reference proteome</keyword>
<evidence type="ECO:0000313" key="10">
    <source>
        <dbReference type="EMBL" id="KAA6123188.1"/>
    </source>
</evidence>
<comment type="subcellular location">
    <subcellularLocation>
        <location evidence="1">Cell outer membrane</location>
        <topology evidence="1">Lipid-anchor</topology>
    </subcellularLocation>
</comment>
<dbReference type="InterPro" id="IPR006182">
    <property type="entry name" value="FliF_N_dom"/>
</dbReference>
<keyword evidence="5 8" id="KW-0564">Palmitate</keyword>
<dbReference type="Gene3D" id="3.30.300.30">
    <property type="match status" value="1"/>
</dbReference>
<dbReference type="PANTHER" id="PTHR30046">
    <property type="entry name" value="FLAGELLAR M-RING PROTEIN"/>
    <property type="match status" value="1"/>
</dbReference>
<dbReference type="InterPro" id="IPR043427">
    <property type="entry name" value="YscJ/FliF"/>
</dbReference>
<dbReference type="NCBIfam" id="TIGR02544">
    <property type="entry name" value="III_secr_YscJ"/>
    <property type="match status" value="1"/>
</dbReference>
<keyword evidence="6 8" id="KW-0998">Cell outer membrane</keyword>
<comment type="similarity">
    <text evidence="2 8">Belongs to the YscJ lipoprotein family.</text>
</comment>
<dbReference type="InterPro" id="IPR003282">
    <property type="entry name" value="T3SS_SctJ"/>
</dbReference>
<comment type="caution">
    <text evidence="10">The sequence shown here is derived from an EMBL/GenBank/DDBJ whole genome shotgun (WGS) entry which is preliminary data.</text>
</comment>
<gene>
    <name evidence="10" type="ORF">F1599_14785</name>
</gene>
<keyword evidence="4 8" id="KW-0472">Membrane</keyword>
<name>A0A5M8AHK4_9BURK</name>
<evidence type="ECO:0000256" key="4">
    <source>
        <dbReference type="ARBA" id="ARBA00023136"/>
    </source>
</evidence>
<dbReference type="Pfam" id="PF01514">
    <property type="entry name" value="YscJ_FliF"/>
    <property type="match status" value="1"/>
</dbReference>
<reference evidence="10 11" key="1">
    <citation type="submission" date="2019-09" db="EMBL/GenBank/DDBJ databases">
        <title>Isolation of a novel species in the genus Cupriavidus from patients with sepsis using whole genome sequencing.</title>
        <authorList>
            <person name="Kweon O.J."/>
            <person name="Lee M.-K."/>
        </authorList>
    </citation>
    <scope>NUCLEOTIDE SEQUENCE [LARGE SCALE GENOMIC DNA]</scope>
    <source>
        <strain evidence="10 11">MKL-01</strain>
    </source>
</reference>
<evidence type="ECO:0000256" key="8">
    <source>
        <dbReference type="RuleBase" id="RU364102"/>
    </source>
</evidence>
<accession>A0A5M8AHK4</accession>
<sequence length="272" mass="28842">MPAARRPRLANVAGVGRVCRVARAAPLALALLLAACRVDLYASLNEAEANQMLAVLTAEGIDADKVRAGETGWSVRVDEAQLPAALEILRSEGLPGERFSSLGQVFQKQGLVATPTEERMRYIFALSQELSETLRNIDGVVTARVHVVIPATDPLSDKIRPSSAAVFIKHRPDTDLRLLVPTVKDMVAHSIEGVTHDKVSLSLVEARPFTPIGPVARAPASQGFPVGRFAAIAGAVIAALALAGLGVLAWKRGGLRQALGRLGARSSMRSRA</sequence>
<protein>
    <recommendedName>
        <fullName evidence="8">Lipoprotein</fullName>
    </recommendedName>
</protein>
<dbReference type="PANTHER" id="PTHR30046:SF2">
    <property type="entry name" value="YOP PROTEINS TRANSLOCATION LIPOPROTEIN J"/>
    <property type="match status" value="1"/>
</dbReference>
<keyword evidence="8" id="KW-0812">Transmembrane</keyword>
<dbReference type="GO" id="GO:0009279">
    <property type="term" value="C:cell outer membrane"/>
    <property type="evidence" value="ECO:0007669"/>
    <property type="project" value="UniProtKB-SubCell"/>
</dbReference>
<feature type="transmembrane region" description="Helical" evidence="8">
    <location>
        <begin position="229"/>
        <end position="250"/>
    </location>
</feature>
<evidence type="ECO:0000256" key="6">
    <source>
        <dbReference type="ARBA" id="ARBA00023237"/>
    </source>
</evidence>
<proteinExistence type="inferred from homology"/>